<comment type="caution">
    <text evidence="1">The sequence shown here is derived from an EMBL/GenBank/DDBJ whole genome shotgun (WGS) entry which is preliminary data.</text>
</comment>
<name>A0A1Y3KG34_PSEPU</name>
<proteinExistence type="predicted"/>
<organism evidence="1 2">
    <name type="scientific">Pseudomonas putida</name>
    <name type="common">Arthrobacter siderocapsulatus</name>
    <dbReference type="NCBI Taxonomy" id="303"/>
    <lineage>
        <taxon>Bacteria</taxon>
        <taxon>Pseudomonadati</taxon>
        <taxon>Pseudomonadota</taxon>
        <taxon>Gammaproteobacteria</taxon>
        <taxon>Pseudomonadales</taxon>
        <taxon>Pseudomonadaceae</taxon>
        <taxon>Pseudomonas</taxon>
    </lineage>
</organism>
<dbReference type="EMBL" id="NFSB01000089">
    <property type="protein sequence ID" value="OUM24645.1"/>
    <property type="molecule type" value="Genomic_DNA"/>
</dbReference>
<sequence>MVVLFAENRAMFETHDQAELPSFFQLDEGARSWGYIAQTSNQEWFYVTHETSDTETRWLQQFMIPLPQFVLEFASRDAPEAFIREIQLVSPPWLNERGSWLMEPIRAIHKVGERFCYELADGHIYPVELAGLARQTLWSKDG</sequence>
<accession>A0A1Y3KG34</accession>
<dbReference type="AlphaFoldDB" id="A0A1Y3KG34"/>
<dbReference type="Proteomes" id="UP000196082">
    <property type="component" value="Unassembled WGS sequence"/>
</dbReference>
<reference evidence="1 2" key="1">
    <citation type="submission" date="2017-05" db="EMBL/GenBank/DDBJ databases">
        <title>Whole genome sequence of Pseudomonas putida isolate 1312 commercialized as a biostimulant.</title>
        <authorList>
            <person name="Crovadore J."/>
            <person name="Blanc P."/>
            <person name="Chablais R."/>
            <person name="Cochard B."/>
            <person name="Grizard D."/>
            <person name="Lefort F."/>
        </authorList>
    </citation>
    <scope>NUCLEOTIDE SEQUENCE [LARGE SCALE GENOMIC DNA]</scope>
    <source>
        <strain evidence="1 2">1312</strain>
    </source>
</reference>
<evidence type="ECO:0000313" key="1">
    <source>
        <dbReference type="EMBL" id="OUM24645.1"/>
    </source>
</evidence>
<evidence type="ECO:0000313" key="2">
    <source>
        <dbReference type="Proteomes" id="UP000196082"/>
    </source>
</evidence>
<gene>
    <name evidence="1" type="ORF">B8W72_26105</name>
</gene>
<protein>
    <submittedName>
        <fullName evidence="1">Uncharacterized protein</fullName>
    </submittedName>
</protein>